<evidence type="ECO:0000256" key="5">
    <source>
        <dbReference type="ARBA" id="ARBA00072139"/>
    </source>
</evidence>
<comment type="catalytic activity">
    <reaction evidence="4">
        <text>a monoamide of a dicarboxylate + H2O = a dicarboxylate + NH4(+)</text>
        <dbReference type="Rhea" id="RHEA:11716"/>
        <dbReference type="ChEBI" id="CHEBI:15377"/>
        <dbReference type="ChEBI" id="CHEBI:28938"/>
        <dbReference type="ChEBI" id="CHEBI:28965"/>
        <dbReference type="ChEBI" id="CHEBI:77450"/>
        <dbReference type="EC" id="3.5.1.3"/>
    </reaction>
</comment>
<dbReference type="InterPro" id="IPR003010">
    <property type="entry name" value="C-N_Hydrolase"/>
</dbReference>
<protein>
    <recommendedName>
        <fullName evidence="5">Omega-amidase YafV</fullName>
        <ecNumber evidence="3">3.5.1.3</ecNumber>
    </recommendedName>
</protein>
<dbReference type="SUPFAM" id="SSF56317">
    <property type="entry name" value="Carbon-nitrogen hydrolase"/>
    <property type="match status" value="1"/>
</dbReference>
<dbReference type="Gene3D" id="3.60.110.10">
    <property type="entry name" value="Carbon-nitrogen hydrolase"/>
    <property type="match status" value="1"/>
</dbReference>
<evidence type="ECO:0000256" key="2">
    <source>
        <dbReference type="ARBA" id="ARBA00022801"/>
    </source>
</evidence>
<organism evidence="7 8">
    <name type="scientific">Pseudomonas chlororaphis</name>
    <dbReference type="NCBI Taxonomy" id="587753"/>
    <lineage>
        <taxon>Bacteria</taxon>
        <taxon>Pseudomonadati</taxon>
        <taxon>Pseudomonadota</taxon>
        <taxon>Gammaproteobacteria</taxon>
        <taxon>Pseudomonadales</taxon>
        <taxon>Pseudomonadaceae</taxon>
        <taxon>Pseudomonas</taxon>
    </lineage>
</organism>
<dbReference type="CDD" id="cd07575">
    <property type="entry name" value="Xc-1258_like"/>
    <property type="match status" value="1"/>
</dbReference>
<evidence type="ECO:0000313" key="7">
    <source>
        <dbReference type="EMBL" id="OLF51732.1"/>
    </source>
</evidence>
<name>A0A1Q8EIW2_9PSED</name>
<dbReference type="GO" id="GO:0050152">
    <property type="term" value="F:omega-amidase activity"/>
    <property type="evidence" value="ECO:0007669"/>
    <property type="project" value="UniProtKB-EC"/>
</dbReference>
<accession>A0A1Q8EIW2</accession>
<dbReference type="PANTHER" id="PTHR47799:SF1">
    <property type="entry name" value="OMEGA-AMIDASE YAFV"/>
    <property type="match status" value="1"/>
</dbReference>
<sequence length="265" mass="30000">MRDLSALPNLNVALIQTTLAWHDRQANLEHFQLLLEQARGADLIILPEMFTTGFSMESDVLAETENGPTSKWLRAQAARLDAVITGSVIIQAADGSHRNRLLWARPDGEVWHYDKRHLFRMAGEHDHYTPGERQVQFELKGWRIRPLICYDLRFPAWSRDARDTDLLLYTANWPGARRQHWNRLLPARAIENLCYVAAVNRVGTDGKGFAYTGDSQVLDFQGETLLSAGEADGVFQVCLNAAELAAYRARFPAYLDADTFEFVPA</sequence>
<dbReference type="InterPro" id="IPR052737">
    <property type="entry name" value="Omega-amidase_YafV"/>
</dbReference>
<comment type="similarity">
    <text evidence="1">Belongs to the carbon-nitrogen hydrolase superfamily. NIT1/NIT2 family.</text>
</comment>
<dbReference type="PANTHER" id="PTHR47799">
    <property type="entry name" value="OMEGA-AMIDASE YAFV"/>
    <property type="match status" value="1"/>
</dbReference>
<keyword evidence="2 7" id="KW-0378">Hydrolase</keyword>
<dbReference type="Proteomes" id="UP000185578">
    <property type="component" value="Unassembled WGS sequence"/>
</dbReference>
<dbReference type="InterPro" id="IPR036526">
    <property type="entry name" value="C-N_Hydrolase_sf"/>
</dbReference>
<proteinExistence type="inferred from homology"/>
<dbReference type="NCBIfam" id="NF007757">
    <property type="entry name" value="PRK10438.1"/>
    <property type="match status" value="1"/>
</dbReference>
<dbReference type="GO" id="GO:0106008">
    <property type="term" value="F:2-oxoglutaramate amidase activity"/>
    <property type="evidence" value="ECO:0007669"/>
    <property type="project" value="TreeGrafter"/>
</dbReference>
<dbReference type="OrthoDB" id="9811121at2"/>
<dbReference type="RefSeq" id="WP_075121497.1">
    <property type="nucleotide sequence ID" value="NZ_MSCT01000020.1"/>
</dbReference>
<dbReference type="EC" id="3.5.1.3" evidence="3"/>
<evidence type="ECO:0000256" key="3">
    <source>
        <dbReference type="ARBA" id="ARBA00039118"/>
    </source>
</evidence>
<dbReference type="EMBL" id="MSCT01000020">
    <property type="protein sequence ID" value="OLF51732.1"/>
    <property type="molecule type" value="Genomic_DNA"/>
</dbReference>
<dbReference type="FunFam" id="3.60.110.10:FF:000004">
    <property type="entry name" value="Carbon-nitrogen hydrolase"/>
    <property type="match status" value="1"/>
</dbReference>
<feature type="domain" description="CN hydrolase" evidence="6">
    <location>
        <begin position="10"/>
        <end position="246"/>
    </location>
</feature>
<dbReference type="Pfam" id="PF00795">
    <property type="entry name" value="CN_hydrolase"/>
    <property type="match status" value="1"/>
</dbReference>
<gene>
    <name evidence="7" type="ORF">BTN82_23600</name>
</gene>
<evidence type="ECO:0000256" key="1">
    <source>
        <dbReference type="ARBA" id="ARBA00010613"/>
    </source>
</evidence>
<dbReference type="PROSITE" id="PS50263">
    <property type="entry name" value="CN_HYDROLASE"/>
    <property type="match status" value="1"/>
</dbReference>
<evidence type="ECO:0000313" key="8">
    <source>
        <dbReference type="Proteomes" id="UP000185578"/>
    </source>
</evidence>
<reference evidence="7 8" key="1">
    <citation type="submission" date="2016-12" db="EMBL/GenBank/DDBJ databases">
        <authorList>
            <person name="Song W.-J."/>
            <person name="Kurnit D.M."/>
        </authorList>
    </citation>
    <scope>NUCLEOTIDE SEQUENCE [LARGE SCALE GENOMIC DNA]</scope>
    <source>
        <strain evidence="7 8">PCL1601</strain>
    </source>
</reference>
<dbReference type="AlphaFoldDB" id="A0A1Q8EIW2"/>
<comment type="caution">
    <text evidence="7">The sequence shown here is derived from an EMBL/GenBank/DDBJ whole genome shotgun (WGS) entry which is preliminary data.</text>
</comment>
<evidence type="ECO:0000256" key="4">
    <source>
        <dbReference type="ARBA" id="ARBA00052904"/>
    </source>
</evidence>
<evidence type="ECO:0000259" key="6">
    <source>
        <dbReference type="PROSITE" id="PS50263"/>
    </source>
</evidence>